<name>A0A3R6EIZ8_9BACT</name>
<dbReference type="Gene3D" id="3.40.50.300">
    <property type="entry name" value="P-loop containing nucleotide triphosphate hydrolases"/>
    <property type="match status" value="1"/>
</dbReference>
<organism evidence="8 9">
    <name type="scientific">Parabacteroides merdae</name>
    <dbReference type="NCBI Taxonomy" id="46503"/>
    <lineage>
        <taxon>Bacteria</taxon>
        <taxon>Pseudomonadati</taxon>
        <taxon>Bacteroidota</taxon>
        <taxon>Bacteroidia</taxon>
        <taxon>Bacteroidales</taxon>
        <taxon>Tannerellaceae</taxon>
        <taxon>Parabacteroides</taxon>
    </lineage>
</organism>
<dbReference type="SUPFAM" id="SSF52540">
    <property type="entry name" value="P-loop containing nucleoside triphosphate hydrolases"/>
    <property type="match status" value="1"/>
</dbReference>
<dbReference type="SMART" id="SM00448">
    <property type="entry name" value="REC"/>
    <property type="match status" value="1"/>
</dbReference>
<evidence type="ECO:0000313" key="9">
    <source>
        <dbReference type="Proteomes" id="UP000286260"/>
    </source>
</evidence>
<dbReference type="EMBL" id="QSII01000004">
    <property type="protein sequence ID" value="RHC88717.1"/>
    <property type="molecule type" value="Genomic_DNA"/>
</dbReference>
<dbReference type="Pfam" id="PF00158">
    <property type="entry name" value="Sigma54_activat"/>
    <property type="match status" value="1"/>
</dbReference>
<dbReference type="SMART" id="SM00382">
    <property type="entry name" value="AAA"/>
    <property type="match status" value="1"/>
</dbReference>
<dbReference type="InterPro" id="IPR058031">
    <property type="entry name" value="AAA_lid_NorR"/>
</dbReference>
<dbReference type="SUPFAM" id="SSF46689">
    <property type="entry name" value="Homeodomain-like"/>
    <property type="match status" value="1"/>
</dbReference>
<dbReference type="InterPro" id="IPR011006">
    <property type="entry name" value="CheY-like_superfamily"/>
</dbReference>
<comment type="caution">
    <text evidence="8">The sequence shown here is derived from an EMBL/GenBank/DDBJ whole genome shotgun (WGS) entry which is preliminary data.</text>
</comment>
<dbReference type="PANTHER" id="PTHR32071">
    <property type="entry name" value="TRANSCRIPTIONAL REGULATORY PROTEIN"/>
    <property type="match status" value="1"/>
</dbReference>
<proteinExistence type="predicted"/>
<dbReference type="FunFam" id="3.40.50.300:FF:000006">
    <property type="entry name" value="DNA-binding transcriptional regulator NtrC"/>
    <property type="match status" value="1"/>
</dbReference>
<keyword evidence="1" id="KW-0547">Nucleotide-binding</keyword>
<protein>
    <submittedName>
        <fullName evidence="8">Sigma-54-dependent Fis family transcriptional regulator</fullName>
    </submittedName>
</protein>
<evidence type="ECO:0000256" key="3">
    <source>
        <dbReference type="ARBA" id="ARBA00023015"/>
    </source>
</evidence>
<dbReference type="CDD" id="cd00009">
    <property type="entry name" value="AAA"/>
    <property type="match status" value="1"/>
</dbReference>
<dbReference type="InterPro" id="IPR025944">
    <property type="entry name" value="Sigma_54_int_dom_CS"/>
</dbReference>
<dbReference type="InterPro" id="IPR002078">
    <property type="entry name" value="Sigma_54_int"/>
</dbReference>
<reference evidence="8 9" key="1">
    <citation type="submission" date="2018-08" db="EMBL/GenBank/DDBJ databases">
        <title>A genome reference for cultivated species of the human gut microbiota.</title>
        <authorList>
            <person name="Zou Y."/>
            <person name="Xue W."/>
            <person name="Luo G."/>
        </authorList>
    </citation>
    <scope>NUCLEOTIDE SEQUENCE [LARGE SCALE GENOMIC DNA]</scope>
    <source>
        <strain evidence="8 9">AM34-17</strain>
    </source>
</reference>
<dbReference type="Pfam" id="PF00072">
    <property type="entry name" value="Response_reg"/>
    <property type="match status" value="1"/>
</dbReference>
<evidence type="ECO:0000256" key="5">
    <source>
        <dbReference type="PROSITE-ProRule" id="PRU00169"/>
    </source>
</evidence>
<dbReference type="GO" id="GO:0043565">
    <property type="term" value="F:sequence-specific DNA binding"/>
    <property type="evidence" value="ECO:0007669"/>
    <property type="project" value="InterPro"/>
</dbReference>
<evidence type="ECO:0000259" key="7">
    <source>
        <dbReference type="PROSITE" id="PS50110"/>
    </source>
</evidence>
<dbReference type="PROSITE" id="PS50045">
    <property type="entry name" value="SIGMA54_INTERACT_4"/>
    <property type="match status" value="1"/>
</dbReference>
<dbReference type="PANTHER" id="PTHR32071:SF113">
    <property type="entry name" value="ALGINATE BIOSYNTHESIS TRANSCRIPTIONAL REGULATORY PROTEIN ALGB"/>
    <property type="match status" value="1"/>
</dbReference>
<dbReference type="InterPro" id="IPR003593">
    <property type="entry name" value="AAA+_ATPase"/>
</dbReference>
<feature type="domain" description="Sigma-54 factor interaction" evidence="6">
    <location>
        <begin position="164"/>
        <end position="393"/>
    </location>
</feature>
<evidence type="ECO:0000256" key="4">
    <source>
        <dbReference type="ARBA" id="ARBA00023163"/>
    </source>
</evidence>
<dbReference type="GO" id="GO:0005524">
    <property type="term" value="F:ATP binding"/>
    <property type="evidence" value="ECO:0007669"/>
    <property type="project" value="UniProtKB-KW"/>
</dbReference>
<feature type="modified residue" description="4-aspartylphosphate" evidence="5">
    <location>
        <position position="73"/>
    </location>
</feature>
<dbReference type="Proteomes" id="UP000286260">
    <property type="component" value="Unassembled WGS sequence"/>
</dbReference>
<dbReference type="Gene3D" id="1.10.8.60">
    <property type="match status" value="1"/>
</dbReference>
<dbReference type="SUPFAM" id="SSF52172">
    <property type="entry name" value="CheY-like"/>
    <property type="match status" value="1"/>
</dbReference>
<evidence type="ECO:0000313" key="8">
    <source>
        <dbReference type="EMBL" id="RHC88717.1"/>
    </source>
</evidence>
<dbReference type="Gene3D" id="1.10.10.60">
    <property type="entry name" value="Homeodomain-like"/>
    <property type="match status" value="1"/>
</dbReference>
<dbReference type="InterPro" id="IPR002197">
    <property type="entry name" value="HTH_Fis"/>
</dbReference>
<keyword evidence="3" id="KW-0805">Transcription regulation</keyword>
<dbReference type="Pfam" id="PF25601">
    <property type="entry name" value="AAA_lid_14"/>
    <property type="match status" value="1"/>
</dbReference>
<evidence type="ECO:0000256" key="1">
    <source>
        <dbReference type="ARBA" id="ARBA00022741"/>
    </source>
</evidence>
<gene>
    <name evidence="8" type="ORF">DW828_04345</name>
</gene>
<dbReference type="PROSITE" id="PS50110">
    <property type="entry name" value="RESPONSE_REGULATORY"/>
    <property type="match status" value="1"/>
</dbReference>
<evidence type="ECO:0000259" key="6">
    <source>
        <dbReference type="PROSITE" id="PS50045"/>
    </source>
</evidence>
<dbReference type="PRINTS" id="PR01590">
    <property type="entry name" value="HTHFIS"/>
</dbReference>
<dbReference type="Pfam" id="PF02954">
    <property type="entry name" value="HTH_8"/>
    <property type="match status" value="1"/>
</dbReference>
<accession>A0A3R6EIZ8</accession>
<dbReference type="GO" id="GO:0000160">
    <property type="term" value="P:phosphorelay signal transduction system"/>
    <property type="evidence" value="ECO:0007669"/>
    <property type="project" value="InterPro"/>
</dbReference>
<evidence type="ECO:0000256" key="2">
    <source>
        <dbReference type="ARBA" id="ARBA00022840"/>
    </source>
</evidence>
<dbReference type="InterPro" id="IPR009057">
    <property type="entry name" value="Homeodomain-like_sf"/>
</dbReference>
<feature type="domain" description="Response regulatory" evidence="7">
    <location>
        <begin position="24"/>
        <end position="143"/>
    </location>
</feature>
<dbReference type="PROSITE" id="PS00688">
    <property type="entry name" value="SIGMA54_INTERACT_3"/>
    <property type="match status" value="1"/>
</dbReference>
<dbReference type="GO" id="GO:0006355">
    <property type="term" value="P:regulation of DNA-templated transcription"/>
    <property type="evidence" value="ECO:0007669"/>
    <property type="project" value="InterPro"/>
</dbReference>
<dbReference type="InterPro" id="IPR001789">
    <property type="entry name" value="Sig_transdc_resp-reg_receiver"/>
</dbReference>
<dbReference type="InterPro" id="IPR027417">
    <property type="entry name" value="P-loop_NTPase"/>
</dbReference>
<keyword evidence="4" id="KW-0804">Transcription</keyword>
<sequence length="463" mass="51755">MTLACKVTGKRITLPEKDLMQAGTILIVDDNKSVLTSLELLLEDEFEGVETASNPNSILSVLDSRPVDLVLLDMNFSAGVNTGNEGLFWLRRIREIAPELPVIMLTAYGDVELAVRALKGGAADFVLKPWDNDNLIGKIRATLRERKSCQLVHPVERPSEPAMIIGHSPVMMKLIKVVTKVAKTDANVLITGENGTGKEMLAREIHRLSLRSGREMVNVDMGAVSESLFESELFGHERGAFTDARESRPGKFEAAHGSTLFLDEIGNLPLGLQAKLLAALQNREVTRLGSNRKIPVDIRLIAATNRNLPEMVAQSLFREDLFYRINTIQIEIPPLRNRREDIALFVDYFLKKYTDLYRRTGLTLHPQALEKLANYDWPGNIRELQHTIEKAVILAEKNVIRASDLFIRPGKALSFSEVPNLEEVERQAILAAITQNEGNLTAAAEQLGVSRQTLYNKMKRFNL</sequence>
<dbReference type="AlphaFoldDB" id="A0A3R6EIZ8"/>
<keyword evidence="2" id="KW-0067">ATP-binding</keyword>
<dbReference type="Gene3D" id="3.40.50.2300">
    <property type="match status" value="1"/>
</dbReference>
<keyword evidence="5" id="KW-0597">Phosphoprotein</keyword>